<name>A0A067MQS1_BOTB1</name>
<dbReference type="EMBL" id="KL198022">
    <property type="protein sequence ID" value="KDQ18093.1"/>
    <property type="molecule type" value="Genomic_DNA"/>
</dbReference>
<evidence type="ECO:0000313" key="3">
    <source>
        <dbReference type="EMBL" id="KDQ18093.1"/>
    </source>
</evidence>
<dbReference type="InterPro" id="IPR036188">
    <property type="entry name" value="FAD/NAD-bd_sf"/>
</dbReference>
<accession>A0A067MQS1</accession>
<dbReference type="PANTHER" id="PTHR13847:SF150">
    <property type="entry name" value="OXIDOREDUCTASE TDA3-RELATED"/>
    <property type="match status" value="1"/>
</dbReference>
<sequence length="376" mass="39868">MSTANRSIVIIGGGIIGSSIAYYLTRHPLLADTAVHLLEASSIAAGSSSKGGGFLASDWHDRNTASLGKLSFELHDELAREHDGQRNWGYRRLDTLGVEVNMDKARRKNVSGAESWLGNVTSARNIGGDQTTAQVHPYQFTHALVAAAQERGLTVHLAAAEGLTFADDGETLTGVTAVSNQGGEEINILATDVVFAAGPWTGKLAEKLLGDRAGAAAGIVPSGRSTSIVLRSAKPISPHALFMEVHPIPAAAAKCTPEVYPRPDGTVYVCGIAAREAAVPLPERAHQVVHSEKAAKLLRAHMAAIAPEAFGEKEEVEVVAEQACYRPNSSETGGPIIGKIREGIWMASGHQVWGILMGASLRPSRRRAFVRARDLD</sequence>
<dbReference type="SUPFAM" id="SSF51905">
    <property type="entry name" value="FAD/NAD(P)-binding domain"/>
    <property type="match status" value="1"/>
</dbReference>
<gene>
    <name evidence="3" type="ORF">BOTBODRAFT_29409</name>
</gene>
<keyword evidence="1" id="KW-1133">Transmembrane helix</keyword>
<organism evidence="3 4">
    <name type="scientific">Botryobasidium botryosum (strain FD-172 SS1)</name>
    <dbReference type="NCBI Taxonomy" id="930990"/>
    <lineage>
        <taxon>Eukaryota</taxon>
        <taxon>Fungi</taxon>
        <taxon>Dikarya</taxon>
        <taxon>Basidiomycota</taxon>
        <taxon>Agaricomycotina</taxon>
        <taxon>Agaricomycetes</taxon>
        <taxon>Cantharellales</taxon>
        <taxon>Botryobasidiaceae</taxon>
        <taxon>Botryobasidium</taxon>
    </lineage>
</organism>
<keyword evidence="1" id="KW-0812">Transmembrane</keyword>
<evidence type="ECO:0000313" key="4">
    <source>
        <dbReference type="Proteomes" id="UP000027195"/>
    </source>
</evidence>
<dbReference type="AlphaFoldDB" id="A0A067MQS1"/>
<dbReference type="InterPro" id="IPR006076">
    <property type="entry name" value="FAD-dep_OxRdtase"/>
</dbReference>
<reference evidence="4" key="1">
    <citation type="journal article" date="2014" name="Proc. Natl. Acad. Sci. U.S.A.">
        <title>Extensive sampling of basidiomycete genomes demonstrates inadequacy of the white-rot/brown-rot paradigm for wood decay fungi.</title>
        <authorList>
            <person name="Riley R."/>
            <person name="Salamov A.A."/>
            <person name="Brown D.W."/>
            <person name="Nagy L.G."/>
            <person name="Floudas D."/>
            <person name="Held B.W."/>
            <person name="Levasseur A."/>
            <person name="Lombard V."/>
            <person name="Morin E."/>
            <person name="Otillar R."/>
            <person name="Lindquist E.A."/>
            <person name="Sun H."/>
            <person name="LaButti K.M."/>
            <person name="Schmutz J."/>
            <person name="Jabbour D."/>
            <person name="Luo H."/>
            <person name="Baker S.E."/>
            <person name="Pisabarro A.G."/>
            <person name="Walton J.D."/>
            <person name="Blanchette R.A."/>
            <person name="Henrissat B."/>
            <person name="Martin F."/>
            <person name="Cullen D."/>
            <person name="Hibbett D.S."/>
            <person name="Grigoriev I.V."/>
        </authorList>
    </citation>
    <scope>NUCLEOTIDE SEQUENCE [LARGE SCALE GENOMIC DNA]</scope>
    <source>
        <strain evidence="4">FD-172 SS1</strain>
    </source>
</reference>
<dbReference type="STRING" id="930990.A0A067MQS1"/>
<dbReference type="FunCoup" id="A0A067MQS1">
    <property type="interactions" value="55"/>
</dbReference>
<dbReference type="Gene3D" id="3.50.50.60">
    <property type="entry name" value="FAD/NAD(P)-binding domain"/>
    <property type="match status" value="1"/>
</dbReference>
<dbReference type="Gene3D" id="3.30.9.10">
    <property type="entry name" value="D-Amino Acid Oxidase, subunit A, domain 2"/>
    <property type="match status" value="1"/>
</dbReference>
<dbReference type="HOGENOM" id="CLU_007884_14_0_1"/>
<evidence type="ECO:0000259" key="2">
    <source>
        <dbReference type="Pfam" id="PF01266"/>
    </source>
</evidence>
<dbReference type="GO" id="GO:0005770">
    <property type="term" value="C:late endosome"/>
    <property type="evidence" value="ECO:0007669"/>
    <property type="project" value="TreeGrafter"/>
</dbReference>
<dbReference type="GO" id="GO:0042147">
    <property type="term" value="P:retrograde transport, endosome to Golgi"/>
    <property type="evidence" value="ECO:0007669"/>
    <property type="project" value="TreeGrafter"/>
</dbReference>
<proteinExistence type="predicted"/>
<feature type="transmembrane region" description="Helical" evidence="1">
    <location>
        <begin position="7"/>
        <end position="24"/>
    </location>
</feature>
<dbReference type="Proteomes" id="UP000027195">
    <property type="component" value="Unassembled WGS sequence"/>
</dbReference>
<keyword evidence="4" id="KW-1185">Reference proteome</keyword>
<dbReference type="Pfam" id="PF01266">
    <property type="entry name" value="DAO"/>
    <property type="match status" value="1"/>
</dbReference>
<dbReference type="InParanoid" id="A0A067MQS1"/>
<protein>
    <recommendedName>
        <fullName evidence="2">FAD dependent oxidoreductase domain-containing protein</fullName>
    </recommendedName>
</protein>
<feature type="domain" description="FAD dependent oxidoreductase" evidence="2">
    <location>
        <begin position="8"/>
        <end position="359"/>
    </location>
</feature>
<evidence type="ECO:0000256" key="1">
    <source>
        <dbReference type="SAM" id="Phobius"/>
    </source>
</evidence>
<dbReference type="GO" id="GO:0005829">
    <property type="term" value="C:cytosol"/>
    <property type="evidence" value="ECO:0007669"/>
    <property type="project" value="GOC"/>
</dbReference>
<keyword evidence="1" id="KW-0472">Membrane</keyword>
<dbReference type="PANTHER" id="PTHR13847">
    <property type="entry name" value="SARCOSINE DEHYDROGENASE-RELATED"/>
    <property type="match status" value="1"/>
</dbReference>
<dbReference type="OrthoDB" id="498204at2759"/>